<dbReference type="AlphaFoldDB" id="A0A8J6T8Q4"/>
<dbReference type="InterPro" id="IPR002716">
    <property type="entry name" value="PIN_dom"/>
</dbReference>
<dbReference type="Pfam" id="PF01850">
    <property type="entry name" value="PIN"/>
    <property type="match status" value="1"/>
</dbReference>
<proteinExistence type="predicted"/>
<organism evidence="2 3">
    <name type="scientific">Candidatus Desulfacyla euxinica</name>
    <dbReference type="NCBI Taxonomy" id="2841693"/>
    <lineage>
        <taxon>Bacteria</taxon>
        <taxon>Deltaproteobacteria</taxon>
        <taxon>Candidatus Desulfacyla</taxon>
    </lineage>
</organism>
<accession>A0A8J6T8Q4</accession>
<evidence type="ECO:0000259" key="1">
    <source>
        <dbReference type="Pfam" id="PF01850"/>
    </source>
</evidence>
<dbReference type="SUPFAM" id="SSF88723">
    <property type="entry name" value="PIN domain-like"/>
    <property type="match status" value="1"/>
</dbReference>
<dbReference type="Gene3D" id="3.40.50.1010">
    <property type="entry name" value="5'-nuclease"/>
    <property type="match status" value="1"/>
</dbReference>
<dbReference type="CDD" id="cd09872">
    <property type="entry name" value="PIN_Sll0205-like"/>
    <property type="match status" value="1"/>
</dbReference>
<dbReference type="PANTHER" id="PTHR36173">
    <property type="entry name" value="RIBONUCLEASE VAPC16-RELATED"/>
    <property type="match status" value="1"/>
</dbReference>
<dbReference type="InterPro" id="IPR052919">
    <property type="entry name" value="TA_system_RNase"/>
</dbReference>
<protein>
    <submittedName>
        <fullName evidence="2">Type II toxin-antitoxin system VapC family toxin</fullName>
    </submittedName>
</protein>
<feature type="domain" description="PIN" evidence="1">
    <location>
        <begin position="3"/>
        <end position="123"/>
    </location>
</feature>
<name>A0A8J6T8Q4_9DELT</name>
<dbReference type="InterPro" id="IPR041705">
    <property type="entry name" value="PIN_Sll0205"/>
</dbReference>
<sequence>MKILLDTHCWLWWITTPEKLGPESQQLIMDGHNEIFLSAASSWEIAIKYALAKLPLPEDPEKFIPPRLMRDAIRPLPINHTHALHVASLPLHHRDPFDRLLISQAQMEGLPIMTVDKQFKDYDVECIWGTP</sequence>
<dbReference type="PANTHER" id="PTHR36173:SF2">
    <property type="entry name" value="RIBONUCLEASE VAPC16"/>
    <property type="match status" value="1"/>
</dbReference>
<dbReference type="EMBL" id="JACNJD010000305">
    <property type="protein sequence ID" value="MBC8178704.1"/>
    <property type="molecule type" value="Genomic_DNA"/>
</dbReference>
<dbReference type="InterPro" id="IPR029060">
    <property type="entry name" value="PIN-like_dom_sf"/>
</dbReference>
<reference evidence="2 3" key="1">
    <citation type="submission" date="2020-08" db="EMBL/GenBank/DDBJ databases">
        <title>Bridging the membrane lipid divide: bacteria of the FCB group superphylum have the potential to synthesize archaeal ether lipids.</title>
        <authorList>
            <person name="Villanueva L."/>
            <person name="Von Meijenfeldt F.A.B."/>
            <person name="Westbye A.B."/>
            <person name="Yadav S."/>
            <person name="Hopmans E.C."/>
            <person name="Dutilh B.E."/>
            <person name="Sinninghe Damste J.S."/>
        </authorList>
    </citation>
    <scope>NUCLEOTIDE SEQUENCE [LARGE SCALE GENOMIC DNA]</scope>
    <source>
        <strain evidence="2">NIOZ-UU27</strain>
    </source>
</reference>
<comment type="caution">
    <text evidence="2">The sequence shown here is derived from an EMBL/GenBank/DDBJ whole genome shotgun (WGS) entry which is preliminary data.</text>
</comment>
<gene>
    <name evidence="2" type="ORF">H8E19_14970</name>
</gene>
<dbReference type="Proteomes" id="UP000650524">
    <property type="component" value="Unassembled WGS sequence"/>
</dbReference>
<evidence type="ECO:0000313" key="3">
    <source>
        <dbReference type="Proteomes" id="UP000650524"/>
    </source>
</evidence>
<evidence type="ECO:0000313" key="2">
    <source>
        <dbReference type="EMBL" id="MBC8178704.1"/>
    </source>
</evidence>